<dbReference type="EMBL" id="AZST01000319">
    <property type="protein sequence ID" value="KEP49807.1"/>
    <property type="molecule type" value="Genomic_DNA"/>
</dbReference>
<name>A0A074SIL0_9AGAM</name>
<gene>
    <name evidence="1" type="ORF">V565_092550</name>
</gene>
<reference evidence="1 2" key="1">
    <citation type="submission" date="2013-12" db="EMBL/GenBank/DDBJ databases">
        <authorList>
            <person name="Cubeta M."/>
            <person name="Pakala S."/>
            <person name="Fedorova N."/>
            <person name="Thomas E."/>
            <person name="Dean R."/>
            <person name="Jabaji S."/>
            <person name="Neate S."/>
            <person name="Toda T."/>
            <person name="Tavantzis S."/>
            <person name="Vilgalys R."/>
            <person name="Bharathan N."/>
            <person name="Pakala S."/>
            <person name="Losada L.S."/>
            <person name="Zafar N."/>
            <person name="Nierman W."/>
        </authorList>
    </citation>
    <scope>NUCLEOTIDE SEQUENCE [LARGE SCALE GENOMIC DNA]</scope>
    <source>
        <strain evidence="1 2">123E</strain>
    </source>
</reference>
<organism evidence="1 2">
    <name type="scientific">Rhizoctonia solani 123E</name>
    <dbReference type="NCBI Taxonomy" id="1423351"/>
    <lineage>
        <taxon>Eukaryota</taxon>
        <taxon>Fungi</taxon>
        <taxon>Dikarya</taxon>
        <taxon>Basidiomycota</taxon>
        <taxon>Agaricomycotina</taxon>
        <taxon>Agaricomycetes</taxon>
        <taxon>Cantharellales</taxon>
        <taxon>Ceratobasidiaceae</taxon>
        <taxon>Rhizoctonia</taxon>
    </lineage>
</organism>
<evidence type="ECO:0000313" key="2">
    <source>
        <dbReference type="Proteomes" id="UP000027456"/>
    </source>
</evidence>
<keyword evidence="2" id="KW-1185">Reference proteome</keyword>
<proteinExistence type="predicted"/>
<evidence type="ECO:0000313" key="1">
    <source>
        <dbReference type="EMBL" id="KEP49807.1"/>
    </source>
</evidence>
<dbReference type="AlphaFoldDB" id="A0A074SIL0"/>
<protein>
    <submittedName>
        <fullName evidence="1">Uncharacterized protein</fullName>
    </submittedName>
</protein>
<dbReference type="HOGENOM" id="CLU_032504_0_0_1"/>
<sequence length="448" mass="50923">MLTTLNNDRHALWGRAFPNYFESYTYQALAVPRSLAALEDANVLAKAAKTIQWIIALGKAPKNARQGAARYITLSMLKSILHATKIPQEITRLADPRLIEGCVELMASVEPLFGYEYGYVCFRILNLAISACMLKRVGRLDTTIQRMSSVSESLLVLWEDTAALVYWDIRRGGRIALGLCLVFTADALDRLMELLHDNQKQYFIVLKVLQSMGLSGLMLILRGHIQVGGVEIMNNTRRGDLVESHIQPYSRLLWRYLLAVPQYIEHESQAVYEIHIHVTYWARFRDAHFIDIEDSRNLLQALNEYLLLPSTSRLVGAMILLRFVEPLVVPGCEDLVPTLVERSLRLMWNSILDDGPSTSTARVLVTSVLTSIRYIFQEIKPKTFSHQKWIVKLVDAIFDESLTDLVLRVLVASPDFVPGQQGTTASVPIMFIHFSLDRRHREALQRCI</sequence>
<dbReference type="OrthoDB" id="10320361at2759"/>
<accession>A0A074SIL0</accession>
<dbReference type="Proteomes" id="UP000027456">
    <property type="component" value="Unassembled WGS sequence"/>
</dbReference>
<comment type="caution">
    <text evidence="1">The sequence shown here is derived from an EMBL/GenBank/DDBJ whole genome shotgun (WGS) entry which is preliminary data.</text>
</comment>